<dbReference type="HOGENOM" id="CLU_1489903_0_0_1"/>
<dbReference type="OrthoDB" id="2851338at2759"/>
<keyword evidence="2" id="KW-1185">Reference proteome</keyword>
<accession>A0A0C9U3Z0</accession>
<evidence type="ECO:0000313" key="1">
    <source>
        <dbReference type="EMBL" id="KIJ28899.1"/>
    </source>
</evidence>
<protein>
    <submittedName>
        <fullName evidence="1">Uncharacterized protein</fullName>
    </submittedName>
</protein>
<dbReference type="AlphaFoldDB" id="A0A0C9U3Z0"/>
<name>A0A0C9U3Z0_SPHS4</name>
<dbReference type="EMBL" id="KN837295">
    <property type="protein sequence ID" value="KIJ28899.1"/>
    <property type="molecule type" value="Genomic_DNA"/>
</dbReference>
<organism evidence="1 2">
    <name type="scientific">Sphaerobolus stellatus (strain SS14)</name>
    <dbReference type="NCBI Taxonomy" id="990650"/>
    <lineage>
        <taxon>Eukaryota</taxon>
        <taxon>Fungi</taxon>
        <taxon>Dikarya</taxon>
        <taxon>Basidiomycota</taxon>
        <taxon>Agaricomycotina</taxon>
        <taxon>Agaricomycetes</taxon>
        <taxon>Phallomycetidae</taxon>
        <taxon>Geastrales</taxon>
        <taxon>Sphaerobolaceae</taxon>
        <taxon>Sphaerobolus</taxon>
    </lineage>
</organism>
<gene>
    <name evidence="1" type="ORF">M422DRAFT_37185</name>
</gene>
<evidence type="ECO:0000313" key="2">
    <source>
        <dbReference type="Proteomes" id="UP000054279"/>
    </source>
</evidence>
<dbReference type="Proteomes" id="UP000054279">
    <property type="component" value="Unassembled WGS sequence"/>
</dbReference>
<sequence>MLHCGSLYQALNLFTATEPVTAFNLNGWHFMISRTRSHDVRYLQALGATASASGKDLVSRLKMLNRQVYELVQYAEKPKLKPTSLPAKYLLTGGIEFSADANEDIEKRYEEEHFLSFQKYLDGYAEGGTSLSVQLNWLGKQRRMSHLHLPSYLLIHKWDNPNYMEDLKRADAYQYLWSQKV</sequence>
<proteinExistence type="predicted"/>
<reference evidence="1 2" key="1">
    <citation type="submission" date="2014-06" db="EMBL/GenBank/DDBJ databases">
        <title>Evolutionary Origins and Diversification of the Mycorrhizal Mutualists.</title>
        <authorList>
            <consortium name="DOE Joint Genome Institute"/>
            <consortium name="Mycorrhizal Genomics Consortium"/>
            <person name="Kohler A."/>
            <person name="Kuo A."/>
            <person name="Nagy L.G."/>
            <person name="Floudas D."/>
            <person name="Copeland A."/>
            <person name="Barry K.W."/>
            <person name="Cichocki N."/>
            <person name="Veneault-Fourrey C."/>
            <person name="LaButti K."/>
            <person name="Lindquist E.A."/>
            <person name="Lipzen A."/>
            <person name="Lundell T."/>
            <person name="Morin E."/>
            <person name="Murat C."/>
            <person name="Riley R."/>
            <person name="Ohm R."/>
            <person name="Sun H."/>
            <person name="Tunlid A."/>
            <person name="Henrissat B."/>
            <person name="Grigoriev I.V."/>
            <person name="Hibbett D.S."/>
            <person name="Martin F."/>
        </authorList>
    </citation>
    <scope>NUCLEOTIDE SEQUENCE [LARGE SCALE GENOMIC DNA]</scope>
    <source>
        <strain evidence="1 2">SS14</strain>
    </source>
</reference>